<evidence type="ECO:0000256" key="1">
    <source>
        <dbReference type="SAM" id="MobiDB-lite"/>
    </source>
</evidence>
<accession>A0ABM1YTZ7</accession>
<dbReference type="EnsemblMetazoa" id="AALFPA23_012145.R17332">
    <property type="protein sequence ID" value="AALFPA23_012145.P17332"/>
    <property type="gene ID" value="AALFPA23_012145"/>
</dbReference>
<keyword evidence="3" id="KW-1185">Reference proteome</keyword>
<evidence type="ECO:0000313" key="2">
    <source>
        <dbReference type="EnsemblMetazoa" id="AALFPA23_012145.P17332"/>
    </source>
</evidence>
<reference evidence="2" key="2">
    <citation type="submission" date="2025-05" db="UniProtKB">
        <authorList>
            <consortium name="EnsemblMetazoa"/>
        </authorList>
    </citation>
    <scope>IDENTIFICATION</scope>
    <source>
        <strain evidence="2">Foshan</strain>
    </source>
</reference>
<evidence type="ECO:0000313" key="3">
    <source>
        <dbReference type="Proteomes" id="UP000069940"/>
    </source>
</evidence>
<proteinExistence type="predicted"/>
<feature type="region of interest" description="Disordered" evidence="1">
    <location>
        <begin position="59"/>
        <end position="80"/>
    </location>
</feature>
<protein>
    <submittedName>
        <fullName evidence="2">Uncharacterized protein</fullName>
    </submittedName>
</protein>
<dbReference type="Proteomes" id="UP000069940">
    <property type="component" value="Unassembled WGS sequence"/>
</dbReference>
<organism evidence="2 3">
    <name type="scientific">Aedes albopictus</name>
    <name type="common">Asian tiger mosquito</name>
    <name type="synonym">Stegomyia albopicta</name>
    <dbReference type="NCBI Taxonomy" id="7160"/>
    <lineage>
        <taxon>Eukaryota</taxon>
        <taxon>Metazoa</taxon>
        <taxon>Ecdysozoa</taxon>
        <taxon>Arthropoda</taxon>
        <taxon>Hexapoda</taxon>
        <taxon>Insecta</taxon>
        <taxon>Pterygota</taxon>
        <taxon>Neoptera</taxon>
        <taxon>Endopterygota</taxon>
        <taxon>Diptera</taxon>
        <taxon>Nematocera</taxon>
        <taxon>Culicoidea</taxon>
        <taxon>Culicidae</taxon>
        <taxon>Culicinae</taxon>
        <taxon>Aedini</taxon>
        <taxon>Aedes</taxon>
        <taxon>Stegomyia</taxon>
    </lineage>
</organism>
<reference evidence="3" key="1">
    <citation type="journal article" date="2015" name="Proc. Natl. Acad. Sci. U.S.A.">
        <title>Genome sequence of the Asian Tiger mosquito, Aedes albopictus, reveals insights into its biology, genetics, and evolution.</title>
        <authorList>
            <person name="Chen X.G."/>
            <person name="Jiang X."/>
            <person name="Gu J."/>
            <person name="Xu M."/>
            <person name="Wu Y."/>
            <person name="Deng Y."/>
            <person name="Zhang C."/>
            <person name="Bonizzoni M."/>
            <person name="Dermauw W."/>
            <person name="Vontas J."/>
            <person name="Armbruster P."/>
            <person name="Huang X."/>
            <person name="Yang Y."/>
            <person name="Zhang H."/>
            <person name="He W."/>
            <person name="Peng H."/>
            <person name="Liu Y."/>
            <person name="Wu K."/>
            <person name="Chen J."/>
            <person name="Lirakis M."/>
            <person name="Topalis P."/>
            <person name="Van Leeuwen T."/>
            <person name="Hall A.B."/>
            <person name="Jiang X."/>
            <person name="Thorpe C."/>
            <person name="Mueller R.L."/>
            <person name="Sun C."/>
            <person name="Waterhouse R.M."/>
            <person name="Yan G."/>
            <person name="Tu Z.J."/>
            <person name="Fang X."/>
            <person name="James A.A."/>
        </authorList>
    </citation>
    <scope>NUCLEOTIDE SEQUENCE [LARGE SCALE GENOMIC DNA]</scope>
    <source>
        <strain evidence="3">Foshan</strain>
    </source>
</reference>
<dbReference type="RefSeq" id="XP_062715572.1">
    <property type="nucleotide sequence ID" value="XM_062859588.1"/>
</dbReference>
<sequence length="134" mass="15311">MDTDLSTRVDTECACPGRDISAATSKNNSSICSNNKKCYSSGNNHRPIYRHRHRNEIVDGNAKPDVPNRREPGQFCGESEQPQTFIITKTNAVKIVLRTDNFTELAYFAFESRAEQQMEVFNRYGPHPKLYPIR</sequence>
<name>A0ABM1YTZ7_AEDAL</name>
<feature type="region of interest" description="Disordered" evidence="1">
    <location>
        <begin position="25"/>
        <end position="47"/>
    </location>
</feature>
<feature type="compositionally biased region" description="Low complexity" evidence="1">
    <location>
        <begin position="25"/>
        <end position="41"/>
    </location>
</feature>
<dbReference type="GeneID" id="115264740"/>